<dbReference type="SUPFAM" id="SSF50129">
    <property type="entry name" value="GroES-like"/>
    <property type="match status" value="2"/>
</dbReference>
<dbReference type="InterPro" id="IPR013149">
    <property type="entry name" value="ADH-like_C"/>
</dbReference>
<dbReference type="InterPro" id="IPR036291">
    <property type="entry name" value="NAD(P)-bd_dom_sf"/>
</dbReference>
<dbReference type="InterPro" id="IPR002328">
    <property type="entry name" value="ADH_Zn_CS"/>
</dbReference>
<name>A0A4Q0Y8S1_9BACT</name>
<evidence type="ECO:0000256" key="2">
    <source>
        <dbReference type="ARBA" id="ARBA00022723"/>
    </source>
</evidence>
<dbReference type="GO" id="GO:0046294">
    <property type="term" value="P:formaldehyde catabolic process"/>
    <property type="evidence" value="ECO:0007669"/>
    <property type="project" value="TreeGrafter"/>
</dbReference>
<comment type="similarity">
    <text evidence="6">Belongs to the zinc-containing alcohol dehydrogenase family.</text>
</comment>
<dbReference type="GO" id="GO:0008270">
    <property type="term" value="F:zinc ion binding"/>
    <property type="evidence" value="ECO:0007669"/>
    <property type="project" value="InterPro"/>
</dbReference>
<dbReference type="Pfam" id="PF00107">
    <property type="entry name" value="ADH_zinc_N"/>
    <property type="match status" value="1"/>
</dbReference>
<sequence>MKAAILEQVNKPLQIKNIKFNTLKRGQVLVELAYSGVCHSQLMEARGKRGEDKWLPHLLGHEGTGIVKEIGEGVTKVNVGDKVILGWIKGEGIDANTAQYTSHNQIINSGKVTTFSEFSVVSENRVVKLPANIPMDVGVLFGCAILTGAGILINEIKPKEKSTIAIFGLGGIGLSGLMATKLFNLNNVIAIDIEDDKLKLAKEFGATHTINSLKEDVIAKINELTNFNGVDYSMESSGIASVIETAFKVVKKGGGLCVFASHPKNGDMIKLDPYDLICGKQIKGSWGGSSKPDKDIPEFAKLYKEGQLPLEKLLDKKYKLDEINQALDDLENRKVTRPLIVINESLK</sequence>
<feature type="transmembrane region" description="Helical" evidence="7">
    <location>
        <begin position="133"/>
        <end position="152"/>
    </location>
</feature>
<dbReference type="AlphaFoldDB" id="A0A4Q0Y8S1"/>
<dbReference type="Gene3D" id="3.90.180.10">
    <property type="entry name" value="Medium-chain alcohol dehydrogenases, catalytic domain"/>
    <property type="match status" value="1"/>
</dbReference>
<keyword evidence="7" id="KW-1133">Transmembrane helix</keyword>
<evidence type="ECO:0000256" key="4">
    <source>
        <dbReference type="ARBA" id="ARBA00023002"/>
    </source>
</evidence>
<dbReference type="Pfam" id="PF08240">
    <property type="entry name" value="ADH_N"/>
    <property type="match status" value="1"/>
</dbReference>
<feature type="transmembrane region" description="Helical" evidence="7">
    <location>
        <begin position="164"/>
        <end position="183"/>
    </location>
</feature>
<dbReference type="EMBL" id="PDKJ01000013">
    <property type="protein sequence ID" value="RXJ66616.1"/>
    <property type="molecule type" value="Genomic_DNA"/>
</dbReference>
<evidence type="ECO:0000256" key="5">
    <source>
        <dbReference type="ARBA" id="ARBA00023027"/>
    </source>
</evidence>
<dbReference type="FunFam" id="3.40.50.720:FF:000003">
    <property type="entry name" value="S-(hydroxymethyl)glutathione dehydrogenase"/>
    <property type="match status" value="1"/>
</dbReference>
<evidence type="ECO:0000259" key="9">
    <source>
        <dbReference type="Pfam" id="PF08240"/>
    </source>
</evidence>
<evidence type="ECO:0000256" key="7">
    <source>
        <dbReference type="SAM" id="Phobius"/>
    </source>
</evidence>
<keyword evidence="7" id="KW-0812">Transmembrane</keyword>
<evidence type="ECO:0000259" key="8">
    <source>
        <dbReference type="Pfam" id="PF00107"/>
    </source>
</evidence>
<dbReference type="Gene3D" id="3.40.50.720">
    <property type="entry name" value="NAD(P)-binding Rossmann-like Domain"/>
    <property type="match status" value="1"/>
</dbReference>
<comment type="cofactor">
    <cofactor evidence="1 6">
        <name>Zn(2+)</name>
        <dbReference type="ChEBI" id="CHEBI:29105"/>
    </cofactor>
</comment>
<dbReference type="PROSITE" id="PS00059">
    <property type="entry name" value="ADH_ZINC"/>
    <property type="match status" value="1"/>
</dbReference>
<organism evidence="10 11">
    <name type="scientific">Halarcobacter ebronensis</name>
    <dbReference type="NCBI Taxonomy" id="1462615"/>
    <lineage>
        <taxon>Bacteria</taxon>
        <taxon>Pseudomonadati</taxon>
        <taxon>Campylobacterota</taxon>
        <taxon>Epsilonproteobacteria</taxon>
        <taxon>Campylobacterales</taxon>
        <taxon>Arcobacteraceae</taxon>
        <taxon>Halarcobacter</taxon>
    </lineage>
</organism>
<evidence type="ECO:0000313" key="11">
    <source>
        <dbReference type="Proteomes" id="UP000290172"/>
    </source>
</evidence>
<dbReference type="Proteomes" id="UP000290172">
    <property type="component" value="Unassembled WGS sequence"/>
</dbReference>
<evidence type="ECO:0000313" key="10">
    <source>
        <dbReference type="EMBL" id="RXJ66616.1"/>
    </source>
</evidence>
<evidence type="ECO:0000256" key="1">
    <source>
        <dbReference type="ARBA" id="ARBA00001947"/>
    </source>
</evidence>
<feature type="domain" description="Alcohol dehydrogenase-like C-terminal" evidence="8">
    <location>
        <begin position="171"/>
        <end position="302"/>
    </location>
</feature>
<proteinExistence type="inferred from homology"/>
<dbReference type="PANTHER" id="PTHR43880">
    <property type="entry name" value="ALCOHOL DEHYDROGENASE"/>
    <property type="match status" value="1"/>
</dbReference>
<dbReference type="PANTHER" id="PTHR43880:SF12">
    <property type="entry name" value="ALCOHOL DEHYDROGENASE CLASS-3"/>
    <property type="match status" value="1"/>
</dbReference>
<feature type="domain" description="Alcohol dehydrogenase-like N-terminal" evidence="9">
    <location>
        <begin position="25"/>
        <end position="130"/>
    </location>
</feature>
<keyword evidence="3 6" id="KW-0862">Zinc</keyword>
<keyword evidence="5" id="KW-0520">NAD</keyword>
<dbReference type="InterPro" id="IPR011032">
    <property type="entry name" value="GroES-like_sf"/>
</dbReference>
<accession>A0A4Q0Y8S1</accession>
<evidence type="ECO:0000256" key="3">
    <source>
        <dbReference type="ARBA" id="ARBA00022833"/>
    </source>
</evidence>
<gene>
    <name evidence="10" type="ORF">CRV08_12365</name>
</gene>
<evidence type="ECO:0000256" key="6">
    <source>
        <dbReference type="RuleBase" id="RU361277"/>
    </source>
</evidence>
<keyword evidence="2 6" id="KW-0479">Metal-binding</keyword>
<dbReference type="GO" id="GO:0005829">
    <property type="term" value="C:cytosol"/>
    <property type="evidence" value="ECO:0007669"/>
    <property type="project" value="TreeGrafter"/>
</dbReference>
<keyword evidence="7" id="KW-0472">Membrane</keyword>
<comment type="caution">
    <text evidence="10">The sequence shown here is derived from an EMBL/GenBank/DDBJ whole genome shotgun (WGS) entry which is preliminary data.</text>
</comment>
<reference evidence="10 11" key="1">
    <citation type="submission" date="2017-10" db="EMBL/GenBank/DDBJ databases">
        <title>Genomics of the genus Arcobacter.</title>
        <authorList>
            <person name="Perez-Cataluna A."/>
            <person name="Figueras M.J."/>
        </authorList>
    </citation>
    <scope>NUCLEOTIDE SEQUENCE [LARGE SCALE GENOMIC DNA]</scope>
    <source>
        <strain evidence="10 11">CECT 8993</strain>
    </source>
</reference>
<dbReference type="RefSeq" id="WP_128982585.1">
    <property type="nucleotide sequence ID" value="NZ_PDKJ01000013.1"/>
</dbReference>
<protein>
    <submittedName>
        <fullName evidence="10">Acetoin dehydrogenase</fullName>
    </submittedName>
</protein>
<dbReference type="GO" id="GO:0051903">
    <property type="term" value="F:S-(hydroxymethyl)glutathione dehydrogenase [NAD(P)+] activity"/>
    <property type="evidence" value="ECO:0007669"/>
    <property type="project" value="TreeGrafter"/>
</dbReference>
<keyword evidence="4" id="KW-0560">Oxidoreductase</keyword>
<dbReference type="InterPro" id="IPR013154">
    <property type="entry name" value="ADH-like_N"/>
</dbReference>
<dbReference type="SUPFAM" id="SSF51735">
    <property type="entry name" value="NAD(P)-binding Rossmann-fold domains"/>
    <property type="match status" value="1"/>
</dbReference>